<dbReference type="InterPro" id="IPR000868">
    <property type="entry name" value="Isochorismatase-like_dom"/>
</dbReference>
<dbReference type="EMBL" id="NKUJ01000028">
    <property type="protein sequence ID" value="RMJ17744.1"/>
    <property type="molecule type" value="Genomic_DNA"/>
</dbReference>
<comment type="similarity">
    <text evidence="1">Belongs to the isochorismatase family.</text>
</comment>
<evidence type="ECO:0000313" key="3">
    <source>
        <dbReference type="EMBL" id="RMJ17744.1"/>
    </source>
</evidence>
<dbReference type="InterPro" id="IPR036380">
    <property type="entry name" value="Isochorismatase-like_sf"/>
</dbReference>
<evidence type="ECO:0000259" key="2">
    <source>
        <dbReference type="Pfam" id="PF00857"/>
    </source>
</evidence>
<protein>
    <recommendedName>
        <fullName evidence="2">Isochorismatase-like domain-containing protein</fullName>
    </recommendedName>
</protein>
<dbReference type="OrthoDB" id="167809at2759"/>
<keyword evidence="4" id="KW-1185">Reference proteome</keyword>
<organism evidence="3 4">
    <name type="scientific">Fusarium kuroshium</name>
    <dbReference type="NCBI Taxonomy" id="2010991"/>
    <lineage>
        <taxon>Eukaryota</taxon>
        <taxon>Fungi</taxon>
        <taxon>Dikarya</taxon>
        <taxon>Ascomycota</taxon>
        <taxon>Pezizomycotina</taxon>
        <taxon>Sordariomycetes</taxon>
        <taxon>Hypocreomycetidae</taxon>
        <taxon>Hypocreales</taxon>
        <taxon>Nectriaceae</taxon>
        <taxon>Fusarium</taxon>
        <taxon>Fusarium solani species complex</taxon>
    </lineage>
</organism>
<reference evidence="3 4" key="1">
    <citation type="submission" date="2017-06" db="EMBL/GenBank/DDBJ databases">
        <title>Comparative genomic analysis of Ambrosia Fusariam Clade fungi.</title>
        <authorList>
            <person name="Stajich J.E."/>
            <person name="Carrillo J."/>
            <person name="Kijimoto T."/>
            <person name="Eskalen A."/>
            <person name="O'Donnell K."/>
            <person name="Kasson M."/>
        </authorList>
    </citation>
    <scope>NUCLEOTIDE SEQUENCE [LARGE SCALE GENOMIC DNA]</scope>
    <source>
        <strain evidence="3">UCR3666</strain>
    </source>
</reference>
<evidence type="ECO:0000313" key="4">
    <source>
        <dbReference type="Proteomes" id="UP000277212"/>
    </source>
</evidence>
<accession>A0A3M2SJP6</accession>
<dbReference type="PANTHER" id="PTHR43559:SF3">
    <property type="entry name" value="HYDROLASE YCAC-RELATED"/>
    <property type="match status" value="1"/>
</dbReference>
<dbReference type="InterPro" id="IPR053152">
    <property type="entry name" value="Hydrolase_YcaC-like"/>
</dbReference>
<feature type="domain" description="Isochorismatase-like" evidence="2">
    <location>
        <begin position="35"/>
        <end position="184"/>
    </location>
</feature>
<dbReference type="AlphaFoldDB" id="A0A3M2SJP6"/>
<sequence>MKFPSLLAAAMLPAAIIGKKEPGPKYERLDKDDAVLLIVDIQEGLINIVRDFDPLLYHHQAIAHAAIAEAFDIPVVITTSADSGPNGPLVREIKEMHPNAPLIQRQGEINSWDSEEFRNAVLATNKTQVIIAGIVTDVCTTFLALSLREEGFSVWANVEASGTSSTLVREVSNDRMARAGVNTVSLYTIIGELMRDWRNVPGAEKIFPWSDKYMPLWGHLIRAHGYAVTNGTLSPGQEGLL</sequence>
<comment type="caution">
    <text evidence="3">The sequence shown here is derived from an EMBL/GenBank/DDBJ whole genome shotgun (WGS) entry which is preliminary data.</text>
</comment>
<dbReference type="Pfam" id="PF00857">
    <property type="entry name" value="Isochorismatase"/>
    <property type="match status" value="1"/>
</dbReference>
<dbReference type="Proteomes" id="UP000277212">
    <property type="component" value="Unassembled WGS sequence"/>
</dbReference>
<dbReference type="SUPFAM" id="SSF52499">
    <property type="entry name" value="Isochorismatase-like hydrolases"/>
    <property type="match status" value="1"/>
</dbReference>
<evidence type="ECO:0000256" key="1">
    <source>
        <dbReference type="ARBA" id="ARBA00006336"/>
    </source>
</evidence>
<dbReference type="Gene3D" id="3.40.50.850">
    <property type="entry name" value="Isochorismatase-like"/>
    <property type="match status" value="1"/>
</dbReference>
<proteinExistence type="inferred from homology"/>
<gene>
    <name evidence="3" type="ORF">CDV36_002580</name>
</gene>
<name>A0A3M2SJP6_9HYPO</name>
<dbReference type="PANTHER" id="PTHR43559">
    <property type="entry name" value="HYDROLASE YCAC-RELATED"/>
    <property type="match status" value="1"/>
</dbReference>